<reference evidence="10 11" key="1">
    <citation type="submission" date="2018-10" db="EMBL/GenBank/DDBJ databases">
        <title>Sequencing the genomes of 1000 actinobacteria strains.</title>
        <authorList>
            <person name="Klenk H.-P."/>
        </authorList>
    </citation>
    <scope>NUCLEOTIDE SEQUENCE [LARGE SCALE GENOMIC DNA]</scope>
    <source>
        <strain evidence="10 11">DSM 45175</strain>
    </source>
</reference>
<evidence type="ECO:0000313" key="10">
    <source>
        <dbReference type="EMBL" id="RKR87941.1"/>
    </source>
</evidence>
<dbReference type="RefSeq" id="WP_147456959.1">
    <property type="nucleotide sequence ID" value="NZ_RBKT01000001.1"/>
</dbReference>
<feature type="compositionally biased region" description="Low complexity" evidence="8">
    <location>
        <begin position="381"/>
        <end position="402"/>
    </location>
</feature>
<feature type="compositionally biased region" description="Low complexity" evidence="8">
    <location>
        <begin position="411"/>
        <end position="423"/>
    </location>
</feature>
<feature type="compositionally biased region" description="Low complexity" evidence="8">
    <location>
        <begin position="297"/>
        <end position="309"/>
    </location>
</feature>
<dbReference type="GO" id="GO:0005886">
    <property type="term" value="C:plasma membrane"/>
    <property type="evidence" value="ECO:0007669"/>
    <property type="project" value="TreeGrafter"/>
</dbReference>
<dbReference type="EC" id="2.7.13.3" evidence="2"/>
<dbReference type="SUPFAM" id="SSF55874">
    <property type="entry name" value="ATPase domain of HSP90 chaperone/DNA topoisomerase II/histidine kinase"/>
    <property type="match status" value="1"/>
</dbReference>
<dbReference type="InterPro" id="IPR036890">
    <property type="entry name" value="HATPase_C_sf"/>
</dbReference>
<gene>
    <name evidence="10" type="ORF">BDK92_2244</name>
</gene>
<dbReference type="OrthoDB" id="4349881at2"/>
<proteinExistence type="predicted"/>
<keyword evidence="6 10" id="KW-0418">Kinase</keyword>
<accession>A0A495JGP0</accession>
<feature type="compositionally biased region" description="Pro residues" evidence="8">
    <location>
        <begin position="336"/>
        <end position="348"/>
    </location>
</feature>
<keyword evidence="4" id="KW-0808">Transferase</keyword>
<evidence type="ECO:0000256" key="7">
    <source>
        <dbReference type="ARBA" id="ARBA00022989"/>
    </source>
</evidence>
<evidence type="ECO:0000256" key="5">
    <source>
        <dbReference type="ARBA" id="ARBA00022692"/>
    </source>
</evidence>
<dbReference type="PROSITE" id="PS50109">
    <property type="entry name" value="HIS_KIN"/>
    <property type="match status" value="1"/>
</dbReference>
<feature type="domain" description="Histidine kinase" evidence="9">
    <location>
        <begin position="163"/>
        <end position="271"/>
    </location>
</feature>
<feature type="compositionally biased region" description="Low complexity" evidence="8">
    <location>
        <begin position="354"/>
        <end position="369"/>
    </location>
</feature>
<sequence>MNRPGGLRRRVARWLDPTAADIFDAAPADGAESVRPTSALDRDPAGPQFTAAQAWPALCEQFALRILAAAYQTGGQLAEVEADEQDPGRLAQFYRIDHANTRIRRQAENLLVLAGRPVDDAGRQITSLIDVARAATSAIEHYPRVRLGVIAHLAVVDFAADDVIRVLTEVLDNATRFSPPSMPVTVSAHLTEAGSVLLRVEDTGLGFTPGQLADVNAMLASAAPHAVNPASANRLGLLVVQRLAAAHRIGVRLTARPGGGTTATALLPAGLLCEIPSSHDAPNPHALSPAPPPPVRPVAALPPTAAARPAAPPLPRPASLPPPARPAQTSSGQPVRPNPTQPVQPARPGPDQLSSAPAPAVQPPSVRAPSAPPRFTPPGFASHQPPHQAPHQAPHQPSRQPADGPAPRVNGSGPSPAGTGSSPNGLPRREPASLRGDLPAPPLAPTGPTVGSDQLAWPDETLDFATGFRDGFAAGSRDGQQPHPSDEGHRDDQPAQ</sequence>
<dbReference type="Gene3D" id="3.30.565.10">
    <property type="entry name" value="Histidine kinase-like ATPase, C-terminal domain"/>
    <property type="match status" value="1"/>
</dbReference>
<comment type="catalytic activity">
    <reaction evidence="1">
        <text>ATP + protein L-histidine = ADP + protein N-phospho-L-histidine.</text>
        <dbReference type="EC" id="2.7.13.3"/>
    </reaction>
</comment>
<protein>
    <recommendedName>
        <fullName evidence="2">histidine kinase</fullName>
        <ecNumber evidence="2">2.7.13.3</ecNumber>
    </recommendedName>
</protein>
<dbReference type="GO" id="GO:0000160">
    <property type="term" value="P:phosphorelay signal transduction system"/>
    <property type="evidence" value="ECO:0007669"/>
    <property type="project" value="TreeGrafter"/>
</dbReference>
<evidence type="ECO:0000259" key="9">
    <source>
        <dbReference type="PROSITE" id="PS50109"/>
    </source>
</evidence>
<keyword evidence="5" id="KW-0812">Transmembrane</keyword>
<evidence type="ECO:0000256" key="1">
    <source>
        <dbReference type="ARBA" id="ARBA00000085"/>
    </source>
</evidence>
<comment type="caution">
    <text evidence="10">The sequence shown here is derived from an EMBL/GenBank/DDBJ whole genome shotgun (WGS) entry which is preliminary data.</text>
</comment>
<keyword evidence="3" id="KW-0597">Phosphoprotein</keyword>
<dbReference type="SMART" id="SM00387">
    <property type="entry name" value="HATPase_c"/>
    <property type="match status" value="1"/>
</dbReference>
<dbReference type="InterPro" id="IPR050428">
    <property type="entry name" value="TCS_sensor_his_kinase"/>
</dbReference>
<keyword evidence="11" id="KW-1185">Reference proteome</keyword>
<name>A0A495JGP0_9ACTN</name>
<keyword evidence="7" id="KW-1133">Transmembrane helix</keyword>
<keyword evidence="7" id="KW-0472">Membrane</keyword>
<feature type="region of interest" description="Disordered" evidence="8">
    <location>
        <begin position="280"/>
        <end position="496"/>
    </location>
</feature>
<evidence type="ECO:0000256" key="4">
    <source>
        <dbReference type="ARBA" id="ARBA00022679"/>
    </source>
</evidence>
<dbReference type="PANTHER" id="PTHR45436">
    <property type="entry name" value="SENSOR HISTIDINE KINASE YKOH"/>
    <property type="match status" value="1"/>
</dbReference>
<evidence type="ECO:0000256" key="6">
    <source>
        <dbReference type="ARBA" id="ARBA00022777"/>
    </source>
</evidence>
<dbReference type="Proteomes" id="UP000277671">
    <property type="component" value="Unassembled WGS sequence"/>
</dbReference>
<evidence type="ECO:0000256" key="3">
    <source>
        <dbReference type="ARBA" id="ARBA00022553"/>
    </source>
</evidence>
<feature type="compositionally biased region" description="Basic and acidic residues" evidence="8">
    <location>
        <begin position="484"/>
        <end position="496"/>
    </location>
</feature>
<feature type="region of interest" description="Disordered" evidence="8">
    <location>
        <begin position="26"/>
        <end position="45"/>
    </location>
</feature>
<organism evidence="10 11">
    <name type="scientific">Micromonospora pisi</name>
    <dbReference type="NCBI Taxonomy" id="589240"/>
    <lineage>
        <taxon>Bacteria</taxon>
        <taxon>Bacillati</taxon>
        <taxon>Actinomycetota</taxon>
        <taxon>Actinomycetes</taxon>
        <taxon>Micromonosporales</taxon>
        <taxon>Micromonosporaceae</taxon>
        <taxon>Micromonospora</taxon>
    </lineage>
</organism>
<dbReference type="Pfam" id="PF02518">
    <property type="entry name" value="HATPase_c"/>
    <property type="match status" value="1"/>
</dbReference>
<evidence type="ECO:0000313" key="11">
    <source>
        <dbReference type="Proteomes" id="UP000277671"/>
    </source>
</evidence>
<dbReference type="PANTHER" id="PTHR45436:SF5">
    <property type="entry name" value="SENSOR HISTIDINE KINASE TRCS"/>
    <property type="match status" value="1"/>
</dbReference>
<dbReference type="GO" id="GO:0004673">
    <property type="term" value="F:protein histidine kinase activity"/>
    <property type="evidence" value="ECO:0007669"/>
    <property type="project" value="UniProtKB-EC"/>
</dbReference>
<dbReference type="EMBL" id="RBKT01000001">
    <property type="protein sequence ID" value="RKR87941.1"/>
    <property type="molecule type" value="Genomic_DNA"/>
</dbReference>
<feature type="compositionally biased region" description="Pro residues" evidence="8">
    <location>
        <begin position="310"/>
        <end position="325"/>
    </location>
</feature>
<dbReference type="InterPro" id="IPR005467">
    <property type="entry name" value="His_kinase_dom"/>
</dbReference>
<evidence type="ECO:0000256" key="8">
    <source>
        <dbReference type="SAM" id="MobiDB-lite"/>
    </source>
</evidence>
<evidence type="ECO:0000256" key="2">
    <source>
        <dbReference type="ARBA" id="ARBA00012438"/>
    </source>
</evidence>
<dbReference type="AlphaFoldDB" id="A0A495JGP0"/>
<dbReference type="InterPro" id="IPR003594">
    <property type="entry name" value="HATPase_dom"/>
</dbReference>